<name>A2EXW3_TRIV3</name>
<dbReference type="EMBL" id="DS113534">
    <property type="protein sequence ID" value="EAY02496.1"/>
    <property type="molecule type" value="Genomic_DNA"/>
</dbReference>
<protein>
    <submittedName>
        <fullName evidence="1">Uncharacterized protein</fullName>
    </submittedName>
</protein>
<dbReference type="RefSeq" id="XP_001314735.1">
    <property type="nucleotide sequence ID" value="XM_001314701.1"/>
</dbReference>
<dbReference type="VEuPathDB" id="TrichDB:TVAGG3_0317940"/>
<dbReference type="SUPFAM" id="SSF48403">
    <property type="entry name" value="Ankyrin repeat"/>
    <property type="match status" value="1"/>
</dbReference>
<dbReference type="Gene3D" id="1.25.40.20">
    <property type="entry name" value="Ankyrin repeat-containing domain"/>
    <property type="match status" value="1"/>
</dbReference>
<dbReference type="InterPro" id="IPR036770">
    <property type="entry name" value="Ankyrin_rpt-contain_sf"/>
</dbReference>
<reference evidence="1" key="1">
    <citation type="submission" date="2006-10" db="EMBL/GenBank/DDBJ databases">
        <authorList>
            <person name="Amadeo P."/>
            <person name="Zhao Q."/>
            <person name="Wortman J."/>
            <person name="Fraser-Liggett C."/>
            <person name="Carlton J."/>
        </authorList>
    </citation>
    <scope>NUCLEOTIDE SEQUENCE</scope>
    <source>
        <strain evidence="1">G3</strain>
    </source>
</reference>
<sequence length="721" mass="81631">MEFSLDNFDIPETYKAELLERQKRVELVNQINPQNYKEIHQQLIPLFPQLPQQVMGFCELFIVVSKTKSHVLYYSMWVLCQLLQTLPPNSRPMPQDVLDSSTEIFSYFVKFGIFSTAEYRQNFEDICTRGQSSVISSLIIVSSVFDKQDILNFYLAFDSKPTTDYYLTNWGTMGSLRSTNPTALLDETREEEDKPELSKINNFLDLAADNFKEVSSILECKCKTNNILAALLNDDIDWFIKHCNSENPVLGNHKYEFLNRYYGIEPTSQVNLIAAMFNSPKILSYLISRGKPDHKLIQLAIIVAINGDLENLKLIASKIQLPSDVLLYSLPTTSIPCLEFLAENVLGRRMVFCTQDLMIDQKYTYPPLSMAYIVQKMNISINFFQCWISESSLEDLFSLYLLHHGAVSIAHSDLHTTIDFLLNRGRDDVIKAFLQRSNLEHLWTKLVLRLEPPNDIRLIQIVKEIMGEIPMRSLITVFAQAIQTRSESQVRALVTCGGNDFLEEIVTTTGLTVLNLIAFNSDPSIMSTIIRRGGADINNTKHPGLAAPIHFAACRDDPGMVTALLAFHGLDLNRYDGYNRTPLDIAYNPKVAQVIYNNGGRYGTRPRLDKYNERDFIRSNILMKISTSLGPLSKFNALLMNPRIETQFRVALAVNNGGMKFSNLPGGDCKFATRTVPIIRGPYRFGDLGADAGNVYNYNLVKESSYGGYGTIGGRKVNHHD</sequence>
<reference evidence="1" key="2">
    <citation type="journal article" date="2007" name="Science">
        <title>Draft genome sequence of the sexually transmitted pathogen Trichomonas vaginalis.</title>
        <authorList>
            <person name="Carlton J.M."/>
            <person name="Hirt R.P."/>
            <person name="Silva J.C."/>
            <person name="Delcher A.L."/>
            <person name="Schatz M."/>
            <person name="Zhao Q."/>
            <person name="Wortman J.R."/>
            <person name="Bidwell S.L."/>
            <person name="Alsmark U.C.M."/>
            <person name="Besteiro S."/>
            <person name="Sicheritz-Ponten T."/>
            <person name="Noel C.J."/>
            <person name="Dacks J.B."/>
            <person name="Foster P.G."/>
            <person name="Simillion C."/>
            <person name="Van de Peer Y."/>
            <person name="Miranda-Saavedra D."/>
            <person name="Barton G.J."/>
            <person name="Westrop G.D."/>
            <person name="Mueller S."/>
            <person name="Dessi D."/>
            <person name="Fiori P.L."/>
            <person name="Ren Q."/>
            <person name="Paulsen I."/>
            <person name="Zhang H."/>
            <person name="Bastida-Corcuera F.D."/>
            <person name="Simoes-Barbosa A."/>
            <person name="Brown M.T."/>
            <person name="Hayes R.D."/>
            <person name="Mukherjee M."/>
            <person name="Okumura C.Y."/>
            <person name="Schneider R."/>
            <person name="Smith A.J."/>
            <person name="Vanacova S."/>
            <person name="Villalvazo M."/>
            <person name="Haas B.J."/>
            <person name="Pertea M."/>
            <person name="Feldblyum T.V."/>
            <person name="Utterback T.R."/>
            <person name="Shu C.L."/>
            <person name="Osoegawa K."/>
            <person name="de Jong P.J."/>
            <person name="Hrdy I."/>
            <person name="Horvathova L."/>
            <person name="Zubacova Z."/>
            <person name="Dolezal P."/>
            <person name="Malik S.B."/>
            <person name="Logsdon J.M. Jr."/>
            <person name="Henze K."/>
            <person name="Gupta A."/>
            <person name="Wang C.C."/>
            <person name="Dunne R.L."/>
            <person name="Upcroft J.A."/>
            <person name="Upcroft P."/>
            <person name="White O."/>
            <person name="Salzberg S.L."/>
            <person name="Tang P."/>
            <person name="Chiu C.-H."/>
            <person name="Lee Y.-S."/>
            <person name="Embley T.M."/>
            <person name="Coombs G.H."/>
            <person name="Mottram J.C."/>
            <person name="Tachezy J."/>
            <person name="Fraser-Liggett C.M."/>
            <person name="Johnson P.J."/>
        </authorList>
    </citation>
    <scope>NUCLEOTIDE SEQUENCE [LARGE SCALE GENOMIC DNA]</scope>
    <source>
        <strain evidence="1">G3</strain>
    </source>
</reference>
<organism evidence="1 2">
    <name type="scientific">Trichomonas vaginalis (strain ATCC PRA-98 / G3)</name>
    <dbReference type="NCBI Taxonomy" id="412133"/>
    <lineage>
        <taxon>Eukaryota</taxon>
        <taxon>Metamonada</taxon>
        <taxon>Parabasalia</taxon>
        <taxon>Trichomonadida</taxon>
        <taxon>Trichomonadidae</taxon>
        <taxon>Trichomonas</taxon>
    </lineage>
</organism>
<proteinExistence type="predicted"/>
<dbReference type="InParanoid" id="A2EXW3"/>
<accession>A2EXW3</accession>
<keyword evidence="2" id="KW-1185">Reference proteome</keyword>
<dbReference type="AlphaFoldDB" id="A2EXW3"/>
<dbReference type="KEGG" id="tva:4760336"/>
<dbReference type="SMR" id="A2EXW3"/>
<gene>
    <name evidence="1" type="ORF">TVAG_020490</name>
</gene>
<dbReference type="VEuPathDB" id="TrichDB:TVAG_020490"/>
<dbReference type="Proteomes" id="UP000001542">
    <property type="component" value="Unassembled WGS sequence"/>
</dbReference>
<evidence type="ECO:0000313" key="1">
    <source>
        <dbReference type="EMBL" id="EAY02496.1"/>
    </source>
</evidence>
<evidence type="ECO:0000313" key="2">
    <source>
        <dbReference type="Proteomes" id="UP000001542"/>
    </source>
</evidence>